<proteinExistence type="predicted"/>
<keyword evidence="13" id="KW-1185">Reference proteome</keyword>
<evidence type="ECO:0000259" key="11">
    <source>
        <dbReference type="PROSITE" id="PS50042"/>
    </source>
</evidence>
<dbReference type="Gene3D" id="3.40.50.2000">
    <property type="entry name" value="Glycogen Phosphorylase B"/>
    <property type="match status" value="2"/>
</dbReference>
<dbReference type="InterPro" id="IPR039507">
    <property type="entry name" value="PIG-A/GPI3"/>
</dbReference>
<organism evidence="12 13">
    <name type="scientific">Coemansia pectinata</name>
    <dbReference type="NCBI Taxonomy" id="1052879"/>
    <lineage>
        <taxon>Eukaryota</taxon>
        <taxon>Fungi</taxon>
        <taxon>Fungi incertae sedis</taxon>
        <taxon>Zoopagomycota</taxon>
        <taxon>Kickxellomycotina</taxon>
        <taxon>Kickxellomycetes</taxon>
        <taxon>Kickxellales</taxon>
        <taxon>Kickxellaceae</taxon>
        <taxon>Coemansia</taxon>
    </lineage>
</organism>
<evidence type="ECO:0000313" key="13">
    <source>
        <dbReference type="Proteomes" id="UP001140011"/>
    </source>
</evidence>
<dbReference type="EC" id="2.4.1.198" evidence="3"/>
<dbReference type="GO" id="GO:0017176">
    <property type="term" value="F:phosphatidylinositol N-acetylglucosaminyltransferase activity"/>
    <property type="evidence" value="ECO:0007669"/>
    <property type="project" value="UniProtKB-EC"/>
</dbReference>
<dbReference type="InterPro" id="IPR000595">
    <property type="entry name" value="cNMP-bd_dom"/>
</dbReference>
<reference evidence="12" key="1">
    <citation type="submission" date="2022-07" db="EMBL/GenBank/DDBJ databases">
        <title>Phylogenomic reconstructions and comparative analyses of Kickxellomycotina fungi.</title>
        <authorList>
            <person name="Reynolds N.K."/>
            <person name="Stajich J.E."/>
            <person name="Barry K."/>
            <person name="Grigoriev I.V."/>
            <person name="Crous P."/>
            <person name="Smith M.E."/>
        </authorList>
    </citation>
    <scope>NUCLEOTIDE SEQUENCE</scope>
    <source>
        <strain evidence="12">BCRC 34297</strain>
    </source>
</reference>
<dbReference type="InterPro" id="IPR009771">
    <property type="entry name" value="RIC1_C"/>
</dbReference>
<dbReference type="PROSITE" id="PS50042">
    <property type="entry name" value="CNMP_BINDING_3"/>
    <property type="match status" value="1"/>
</dbReference>
<keyword evidence="10" id="KW-1133">Transmembrane helix</keyword>
<evidence type="ECO:0000256" key="8">
    <source>
        <dbReference type="ARBA" id="ARBA00068617"/>
    </source>
</evidence>
<dbReference type="Pfam" id="PF08288">
    <property type="entry name" value="PIGA"/>
    <property type="match status" value="1"/>
</dbReference>
<evidence type="ECO:0000256" key="4">
    <source>
        <dbReference type="ARBA" id="ARBA00022502"/>
    </source>
</evidence>
<dbReference type="Proteomes" id="UP001140011">
    <property type="component" value="Unassembled WGS sequence"/>
</dbReference>
<dbReference type="InterPro" id="IPR001296">
    <property type="entry name" value="Glyco_trans_1"/>
</dbReference>
<dbReference type="PANTHER" id="PTHR45871">
    <property type="entry name" value="N-ACETYLGLUCOSAMINYL-PHOSPHATIDYLINOSITOL BIOSYNTHETIC PROTEIN"/>
    <property type="match status" value="1"/>
</dbReference>
<dbReference type="EMBL" id="JANBUH010000208">
    <property type="protein sequence ID" value="KAJ2753238.1"/>
    <property type="molecule type" value="Genomic_DNA"/>
</dbReference>
<feature type="region of interest" description="Disordered" evidence="9">
    <location>
        <begin position="444"/>
        <end position="482"/>
    </location>
</feature>
<dbReference type="Pfam" id="PF00534">
    <property type="entry name" value="Glycos_transf_1"/>
    <property type="match status" value="1"/>
</dbReference>
<comment type="function">
    <text evidence="1">Catalytic subunit in the complex catalyzing the transfer of N-acetylglucosamine from UDP-N-acetylglucosamine to phosphatidylinositol, the first step of GPI biosynthesis.</text>
</comment>
<evidence type="ECO:0000313" key="12">
    <source>
        <dbReference type="EMBL" id="KAJ2753238.1"/>
    </source>
</evidence>
<dbReference type="SUPFAM" id="SSF50978">
    <property type="entry name" value="WD40 repeat-like"/>
    <property type="match status" value="1"/>
</dbReference>
<dbReference type="Gene3D" id="2.130.10.10">
    <property type="entry name" value="YVTN repeat-like/Quinoprotein amine dehydrogenase"/>
    <property type="match status" value="1"/>
</dbReference>
<comment type="caution">
    <text evidence="12">The sequence shown here is derived from an EMBL/GenBank/DDBJ whole genome shotgun (WGS) entry which is preliminary data.</text>
</comment>
<evidence type="ECO:0000256" key="9">
    <source>
        <dbReference type="SAM" id="MobiDB-lite"/>
    </source>
</evidence>
<evidence type="ECO:0000256" key="3">
    <source>
        <dbReference type="ARBA" id="ARBA00012420"/>
    </source>
</evidence>
<dbReference type="SUPFAM" id="SSF53756">
    <property type="entry name" value="UDP-Glycosyltransferase/glycogen phosphorylase"/>
    <property type="match status" value="1"/>
</dbReference>
<dbReference type="InterPro" id="IPR013234">
    <property type="entry name" value="PIGA_GPI_anchor_biosynthesis"/>
</dbReference>
<dbReference type="InterPro" id="IPR036322">
    <property type="entry name" value="WD40_repeat_dom_sf"/>
</dbReference>
<evidence type="ECO:0000256" key="2">
    <source>
        <dbReference type="ARBA" id="ARBA00004687"/>
    </source>
</evidence>
<dbReference type="Pfam" id="PF25440">
    <property type="entry name" value="Beta-prop_RIC1_2nd"/>
    <property type="match status" value="1"/>
</dbReference>
<dbReference type="OrthoDB" id="67540at2759"/>
<dbReference type="CDD" id="cd03796">
    <property type="entry name" value="GT4_PIG-A-like"/>
    <property type="match status" value="1"/>
</dbReference>
<evidence type="ECO:0000256" key="1">
    <source>
        <dbReference type="ARBA" id="ARBA00003265"/>
    </source>
</evidence>
<dbReference type="GO" id="GO:0006506">
    <property type="term" value="P:GPI anchor biosynthetic process"/>
    <property type="evidence" value="ECO:0007669"/>
    <property type="project" value="UniProtKB-KW"/>
</dbReference>
<feature type="compositionally biased region" description="Polar residues" evidence="9">
    <location>
        <begin position="467"/>
        <end position="482"/>
    </location>
</feature>
<evidence type="ECO:0000256" key="10">
    <source>
        <dbReference type="SAM" id="Phobius"/>
    </source>
</evidence>
<name>A0A9W8L9I7_9FUNG</name>
<keyword evidence="10" id="KW-0812">Transmembrane</keyword>
<sequence length="1375" mass="152084">MPKRALNVCMVSDFFYPSMGGVESHLYNNAQCLMQRGHKVVIVTHAYGSRQGVRYLAGGLKVYYMPAVIVYSNASLPTFFGTFPIFRQIFIREQIDIVHGHQAFSTFCHEAILHARSMGLKTVFTDHSLLGFADASGILLNKLLKFTLSDVHHAICVSHTSKENTVLRAALDPQQVSVIPNAIIAEQFEPDLGARDPNWITIVVLSRLVYRKGIDLLVVAVPRICQLYPRVRFVIGGDGPKRIDLEQMRERFMLQDRVELLGSVKAADVRSVLVRGDIFLNTSLTEAFCIAIVEAASCGLLVVSTKVGGIPEVLPRYMITFAAPEEDDIVEALSQAIAGVHDRPNHPELSPQHFHSQVKKMYSWHNVAERTERVYQQIIDIEEPPLIERFRRYYGCGLVAGKIFCLIAAIDFLIGALLAWLWPKENIELAQPFASEKYQRIVNENRGPSRLSPRAETNGGQPRSGRPRSTTYSTGSIGPGSAQSLAKHQAAAVDRGHFSDAPSVVRWAGSPDGRLLAGVTRQGVYLWLVKPFVQLSSLVYDPVEEFGQFVDVIWGLGSGDAGMLFAVTSMGYIYEIAVYRRDGPALEYQFSAQHYYVRGPGEAEGIASLGIAQKRTFRLPGTGAAVCATAAGPEMAMVSTRSHVYRLTWAGAVISTTGVRDIYDNPLAQVRQMLRVDGDMQTELYLFSDGSVHVLSCSGSDAVVRRLEQPGIAGKFTVLAYNPTSRIVAVGTTSSEVLLYTLDSREQGLELIAQLALDHDKAAHVTALAWTPDGSALACGYSTGHVVMRTVLGFELNATRLSSQALPEFLVPSPRLLHWAPGATRLYVFSDCVAASDSLCGQQGDVLPFVRAALNVVACEGNSKRVCMFSDDKVLLHHCEFEAHDLASQQPELLWHVAHVPPDYISSNWPLRYVATDGDGLHIAVAGKNGLACYSVASHKWRLFRNQQQEASISCEGGLLWYREYLIVASINHECGESPQILFFPRARPLDTTSDLQTVALESPVVTMSCHNSILLVLCQNNVLYQYAIFDDMNFIQVSFRREIELGQFGVDPLRVRSLQWVPSALFDGRPAFLVHEGIELKVIGEGLGNSGSVVVSARVEFAITSGVNFGNMHSTVWWFSGTHLYASLISLEDFMDGGTGPLVDGARRRMMRIRPEFFPIAISADKGMAVGLDQDWTLEEHAVIGLGKLPIRAKLYLHNILDHMLSDGAEQDALMYAACFEHLEFFPHAMEILLHEVLEREMDQSLAISGVDAVLPRVVALLENFTAFHEIVVHCARKTEAAFWSHLFACVGGPERFFRLCLDSNQLETATQSLIILQTLEPASVNEDNILALLGKVVAARNKDLCLEILRFLKMTSESDLTMKRLLGRLRQEF</sequence>
<dbReference type="InterPro" id="IPR024977">
    <property type="entry name" value="Apc4-like_WD40_dom"/>
</dbReference>
<comment type="pathway">
    <text evidence="2">Glycolipid biosynthesis; glycosylphosphatidylinositol-anchor biosynthesis.</text>
</comment>
<feature type="domain" description="Cyclic nucleotide-binding" evidence="11">
    <location>
        <begin position="678"/>
        <end position="743"/>
    </location>
</feature>
<dbReference type="FunFam" id="3.40.50.2000:FF:000026">
    <property type="entry name" value="Phosphatidylinositol N-acetylglucosaminyltransferase subunit A"/>
    <property type="match status" value="1"/>
</dbReference>
<evidence type="ECO:0000256" key="6">
    <source>
        <dbReference type="ARBA" id="ARBA00022679"/>
    </source>
</evidence>
<dbReference type="Pfam" id="PF07064">
    <property type="entry name" value="RIC1"/>
    <property type="match status" value="1"/>
</dbReference>
<dbReference type="PANTHER" id="PTHR45871:SF1">
    <property type="entry name" value="PHOSPHATIDYLINOSITOL N-ACETYLGLUCOSAMINYLTRANSFERASE SUBUNIT A"/>
    <property type="match status" value="1"/>
</dbReference>
<evidence type="ECO:0000256" key="7">
    <source>
        <dbReference type="ARBA" id="ARBA00032160"/>
    </source>
</evidence>
<evidence type="ECO:0000256" key="5">
    <source>
        <dbReference type="ARBA" id="ARBA00022676"/>
    </source>
</evidence>
<keyword evidence="6 12" id="KW-0808">Transferase</keyword>
<dbReference type="InterPro" id="IPR015943">
    <property type="entry name" value="WD40/YVTN_repeat-like_dom_sf"/>
</dbReference>
<protein>
    <recommendedName>
        <fullName evidence="8">Phosphatidylinositol N-acetylglucosaminyltransferase GPI3 subunit</fullName>
        <ecNumber evidence="3">2.4.1.198</ecNumber>
    </recommendedName>
    <alternativeName>
        <fullName evidence="7">GlcNAc-PI synthesis protein</fullName>
    </alternativeName>
</protein>
<keyword evidence="4" id="KW-0337">GPI-anchor biosynthesis</keyword>
<gene>
    <name evidence="12" type="primary">SPT14</name>
    <name evidence="12" type="ORF">GGI19_003278</name>
</gene>
<accession>A0A9W8L9I7</accession>
<keyword evidence="5 12" id="KW-0328">Glycosyltransferase</keyword>
<feature type="transmembrane region" description="Helical" evidence="10">
    <location>
        <begin position="399"/>
        <end position="422"/>
    </location>
</feature>
<dbReference type="Pfam" id="PF12894">
    <property type="entry name" value="ANAPC4_WD40"/>
    <property type="match status" value="1"/>
</dbReference>
<keyword evidence="10" id="KW-0472">Membrane</keyword>
<dbReference type="GO" id="GO:0000506">
    <property type="term" value="C:glycosylphosphatidylinositol-N-acetylglucosaminyltransferase (GPI-GnT) complex"/>
    <property type="evidence" value="ECO:0007669"/>
    <property type="project" value="InterPro"/>
</dbReference>